<dbReference type="InterPro" id="IPR000878">
    <property type="entry name" value="4pyrrol_Mease"/>
</dbReference>
<dbReference type="InterPro" id="IPR028161">
    <property type="entry name" value="Met8-like"/>
</dbReference>
<dbReference type="GO" id="GO:0019354">
    <property type="term" value="P:siroheme biosynthetic process"/>
    <property type="evidence" value="ECO:0007669"/>
    <property type="project" value="UniProtKB-UniPathway"/>
</dbReference>
<dbReference type="InterPro" id="IPR028281">
    <property type="entry name" value="Sirohaem_synthase_central"/>
</dbReference>
<dbReference type="SUPFAM" id="SSF75615">
    <property type="entry name" value="Siroheme synthase middle domains-like"/>
    <property type="match status" value="1"/>
</dbReference>
<evidence type="ECO:0000313" key="11">
    <source>
        <dbReference type="Proteomes" id="UP000552587"/>
    </source>
</evidence>
<dbReference type="PANTHER" id="PTHR35330">
    <property type="entry name" value="SIROHEME BIOSYNTHESIS PROTEIN MET8"/>
    <property type="match status" value="1"/>
</dbReference>
<proteinExistence type="predicted"/>
<dbReference type="Pfam" id="PF13241">
    <property type="entry name" value="NAD_binding_7"/>
    <property type="match status" value="1"/>
</dbReference>
<feature type="domain" description="Tetrapyrrole methylase" evidence="7">
    <location>
        <begin position="218"/>
        <end position="324"/>
    </location>
</feature>
<evidence type="ECO:0000256" key="5">
    <source>
        <dbReference type="ARBA" id="ARBA00023244"/>
    </source>
</evidence>
<evidence type="ECO:0000256" key="2">
    <source>
        <dbReference type="ARBA" id="ARBA00012400"/>
    </source>
</evidence>
<dbReference type="PANTHER" id="PTHR35330:SF1">
    <property type="entry name" value="SIROHEME BIOSYNTHESIS PROTEIN MET8"/>
    <property type="match status" value="1"/>
</dbReference>
<keyword evidence="3" id="KW-0560">Oxidoreductase</keyword>
<dbReference type="GO" id="GO:0043115">
    <property type="term" value="F:precorrin-2 dehydrogenase activity"/>
    <property type="evidence" value="ECO:0007669"/>
    <property type="project" value="UniProtKB-EC"/>
</dbReference>
<dbReference type="Gene3D" id="3.40.1010.10">
    <property type="entry name" value="Cobalt-precorrin-4 Transmethylase, Domain 1"/>
    <property type="match status" value="1"/>
</dbReference>
<dbReference type="Gene3D" id="1.10.8.210">
    <property type="entry name" value="Sirohaem synthase, dimerisation domain"/>
    <property type="match status" value="1"/>
</dbReference>
<dbReference type="EC" id="1.3.1.76" evidence="2"/>
<comment type="caution">
    <text evidence="10">The sequence shown here is derived from an EMBL/GenBank/DDBJ whole genome shotgun (WGS) entry which is preliminary data.</text>
</comment>
<feature type="domain" description="Sirohaem synthase dimerisation" evidence="8">
    <location>
        <begin position="150"/>
        <end position="205"/>
    </location>
</feature>
<organism evidence="10 11">
    <name type="scientific">Marilutibacter penaei</name>
    <dbReference type="NCBI Taxonomy" id="2759900"/>
    <lineage>
        <taxon>Bacteria</taxon>
        <taxon>Pseudomonadati</taxon>
        <taxon>Pseudomonadota</taxon>
        <taxon>Gammaproteobacteria</taxon>
        <taxon>Lysobacterales</taxon>
        <taxon>Lysobacteraceae</taxon>
        <taxon>Marilutibacter</taxon>
    </lineage>
</organism>
<evidence type="ECO:0000259" key="7">
    <source>
        <dbReference type="Pfam" id="PF00590"/>
    </source>
</evidence>
<dbReference type="Pfam" id="PF00590">
    <property type="entry name" value="TP_methylase"/>
    <property type="match status" value="1"/>
</dbReference>
<comment type="catalytic activity">
    <reaction evidence="6">
        <text>precorrin-2 + NAD(+) = sirohydrochlorin + NADH + 2 H(+)</text>
        <dbReference type="Rhea" id="RHEA:15613"/>
        <dbReference type="ChEBI" id="CHEBI:15378"/>
        <dbReference type="ChEBI" id="CHEBI:57540"/>
        <dbReference type="ChEBI" id="CHEBI:57945"/>
        <dbReference type="ChEBI" id="CHEBI:58351"/>
        <dbReference type="ChEBI" id="CHEBI:58827"/>
        <dbReference type="EC" id="1.3.1.76"/>
    </reaction>
</comment>
<evidence type="ECO:0000313" key="10">
    <source>
        <dbReference type="EMBL" id="MBB1087748.1"/>
    </source>
</evidence>
<dbReference type="Pfam" id="PF14824">
    <property type="entry name" value="Sirohm_synth_M"/>
    <property type="match status" value="1"/>
</dbReference>
<comment type="pathway">
    <text evidence="1">Porphyrin-containing compound metabolism; siroheme biosynthesis; sirohydrochlorin from precorrin-2: step 1/1.</text>
</comment>
<dbReference type="GO" id="GO:0004325">
    <property type="term" value="F:ferrochelatase activity"/>
    <property type="evidence" value="ECO:0007669"/>
    <property type="project" value="InterPro"/>
</dbReference>
<evidence type="ECO:0000259" key="9">
    <source>
        <dbReference type="Pfam" id="PF14824"/>
    </source>
</evidence>
<evidence type="ECO:0000256" key="3">
    <source>
        <dbReference type="ARBA" id="ARBA00023002"/>
    </source>
</evidence>
<dbReference type="SUPFAM" id="SSF51735">
    <property type="entry name" value="NAD(P)-binding Rossmann-fold domains"/>
    <property type="match status" value="1"/>
</dbReference>
<evidence type="ECO:0000256" key="1">
    <source>
        <dbReference type="ARBA" id="ARBA00005010"/>
    </source>
</evidence>
<dbReference type="EMBL" id="JACHTE010000003">
    <property type="protein sequence ID" value="MBB1087748.1"/>
    <property type="molecule type" value="Genomic_DNA"/>
</dbReference>
<evidence type="ECO:0000259" key="8">
    <source>
        <dbReference type="Pfam" id="PF10414"/>
    </source>
</evidence>
<dbReference type="SUPFAM" id="SSF53790">
    <property type="entry name" value="Tetrapyrrole methylase"/>
    <property type="match status" value="1"/>
</dbReference>
<dbReference type="InterPro" id="IPR019478">
    <property type="entry name" value="Sirohaem_synthase_dimer_dom"/>
</dbReference>
<dbReference type="AlphaFoldDB" id="A0A7W3U2K1"/>
<protein>
    <recommendedName>
        <fullName evidence="2">precorrin-2 dehydrogenase</fullName>
        <ecNumber evidence="2">1.3.1.76</ecNumber>
    </recommendedName>
</protein>
<keyword evidence="4" id="KW-0520">NAD</keyword>
<dbReference type="UniPathway" id="UPA00262">
    <property type="reaction ID" value="UER00222"/>
</dbReference>
<name>A0A7W3U2K1_9GAMM</name>
<dbReference type="InterPro" id="IPR036291">
    <property type="entry name" value="NAD(P)-bd_dom_sf"/>
</dbReference>
<reference evidence="10 11" key="1">
    <citation type="submission" date="2020-07" db="EMBL/GenBank/DDBJ databases">
        <authorList>
            <person name="Xu S."/>
            <person name="Li A."/>
        </authorList>
    </citation>
    <scope>NUCLEOTIDE SEQUENCE [LARGE SCALE GENOMIC DNA]</scope>
    <source>
        <strain evidence="10 11">SG-8</strain>
    </source>
</reference>
<dbReference type="Proteomes" id="UP000552587">
    <property type="component" value="Unassembled WGS sequence"/>
</dbReference>
<dbReference type="NCBIfam" id="TIGR01470">
    <property type="entry name" value="cysG_Nterm"/>
    <property type="match status" value="1"/>
</dbReference>
<dbReference type="Gene3D" id="3.40.50.720">
    <property type="entry name" value="NAD(P)-binding Rossmann-like Domain"/>
    <property type="match status" value="1"/>
</dbReference>
<keyword evidence="11" id="KW-1185">Reference proteome</keyword>
<dbReference type="Gene3D" id="3.30.160.110">
    <property type="entry name" value="Siroheme synthase, domain 2"/>
    <property type="match status" value="1"/>
</dbReference>
<dbReference type="InterPro" id="IPR037115">
    <property type="entry name" value="Sirohaem_synt_dimer_dom_sf"/>
</dbReference>
<evidence type="ECO:0000256" key="4">
    <source>
        <dbReference type="ARBA" id="ARBA00023027"/>
    </source>
</evidence>
<keyword evidence="5" id="KW-0627">Porphyrin biosynthesis</keyword>
<sequence length="326" mass="34832">MRLFPLFADLDGREVLVVGGGDVALRKVEALLGAGARVRLFALELHPTLQDWLAHGRLVRLPGDFNPDWIDGCWLVVAATDDADFNAHLAAEAGRRRRLANIVDDAALSTFQVPAIVDRSPLLVAISSAGAAPMLARRVREQLEATLDASLGPLADLFARHRDAIRHALPDLAQRRRWFEAVLDGRIPALLRERRLDEAEAALAAGLAADAPAATGSVALVGVGPGDPSLLTLHALRAMHRVDRLFYDEAVPPDLRALARRDAHVEILSADDGAARAKVVDAALRGVRVVVLAPGDAFRRGERSGWADAVRAAGLPCEVVAGIVAD</sequence>
<dbReference type="InterPro" id="IPR035996">
    <property type="entry name" value="4pyrrol_Methylase_sf"/>
</dbReference>
<evidence type="ECO:0000256" key="6">
    <source>
        <dbReference type="ARBA" id="ARBA00047561"/>
    </source>
</evidence>
<accession>A0A7W3U2K1</accession>
<dbReference type="Pfam" id="PF10414">
    <property type="entry name" value="CysG_dimeriser"/>
    <property type="match status" value="1"/>
</dbReference>
<dbReference type="InterPro" id="IPR014777">
    <property type="entry name" value="4pyrrole_Mease_sub1"/>
</dbReference>
<dbReference type="InterPro" id="IPR006367">
    <property type="entry name" value="Sirohaem_synthase_N"/>
</dbReference>
<dbReference type="RefSeq" id="WP_182668541.1">
    <property type="nucleotide sequence ID" value="NZ_JACHTE010000003.1"/>
</dbReference>
<feature type="domain" description="Siroheme synthase central" evidence="9">
    <location>
        <begin position="120"/>
        <end position="145"/>
    </location>
</feature>
<gene>
    <name evidence="10" type="ORF">H4F99_04515</name>
</gene>
<dbReference type="GO" id="GO:0008168">
    <property type="term" value="F:methyltransferase activity"/>
    <property type="evidence" value="ECO:0007669"/>
    <property type="project" value="InterPro"/>
</dbReference>